<gene>
    <name evidence="1" type="ORF">A2765_02275</name>
</gene>
<comment type="caution">
    <text evidence="1">The sequence shown here is derived from an EMBL/GenBank/DDBJ whole genome shotgun (WGS) entry which is preliminary data.</text>
</comment>
<evidence type="ECO:0000313" key="1">
    <source>
        <dbReference type="EMBL" id="OGG58531.1"/>
    </source>
</evidence>
<evidence type="ECO:0000313" key="2">
    <source>
        <dbReference type="Proteomes" id="UP000176377"/>
    </source>
</evidence>
<dbReference type="AlphaFoldDB" id="A0A1F6DAZ7"/>
<dbReference type="Proteomes" id="UP000176377">
    <property type="component" value="Unassembled WGS sequence"/>
</dbReference>
<reference evidence="1 2" key="1">
    <citation type="journal article" date="2016" name="Nat. Commun.">
        <title>Thousands of microbial genomes shed light on interconnected biogeochemical processes in an aquifer system.</title>
        <authorList>
            <person name="Anantharaman K."/>
            <person name="Brown C.T."/>
            <person name="Hug L.A."/>
            <person name="Sharon I."/>
            <person name="Castelle C.J."/>
            <person name="Probst A.J."/>
            <person name="Thomas B.C."/>
            <person name="Singh A."/>
            <person name="Wilkins M.J."/>
            <person name="Karaoz U."/>
            <person name="Brodie E.L."/>
            <person name="Williams K.H."/>
            <person name="Hubbard S.S."/>
            <person name="Banfield J.F."/>
        </authorList>
    </citation>
    <scope>NUCLEOTIDE SEQUENCE [LARGE SCALE GENOMIC DNA]</scope>
</reference>
<accession>A0A1F6DAZ7</accession>
<name>A0A1F6DAZ7_9BACT</name>
<dbReference type="EMBL" id="MFLA01000032">
    <property type="protein sequence ID" value="OGG58531.1"/>
    <property type="molecule type" value="Genomic_DNA"/>
</dbReference>
<organism evidence="1 2">
    <name type="scientific">Candidatus Kaiserbacteria bacterium RIFCSPHIGHO2_01_FULL_56_24</name>
    <dbReference type="NCBI Taxonomy" id="1798487"/>
    <lineage>
        <taxon>Bacteria</taxon>
        <taxon>Candidatus Kaiseribacteriota</taxon>
    </lineage>
</organism>
<protein>
    <submittedName>
        <fullName evidence="1">Uncharacterized protein</fullName>
    </submittedName>
</protein>
<sequence length="324" mass="34139">MVLHEGGDYREMISGPEDSVAAPAPASKPGWVHSHPYIASSIAVGTFVVFGSILVLQRVDVSPSNASGAWGGAGGLFFGAIRNAAPTGPSPDDIVRIQSSTQANYGVIPIFTPPTENADGSSSADNDIAALLAQLTQNTPVASTSFEASAPDSYSFIPQGLISTEVPVKKRSALQQSLFSYGNQMGTYIKGFEAMHYGSAQILKDHVEDRANPDKIRAVKLLAADMRQLGTDFLYMSGVPAAMAEAHKAYGNAYRAAGAALLKVAATESDSDFVNAITAYNASVEEMSKRFQLLVALFGANDVAFSASDEGNVFMFTPNLTLVQ</sequence>
<proteinExistence type="predicted"/>